<dbReference type="InterPro" id="IPR045035">
    <property type="entry name" value="YSL-like"/>
</dbReference>
<feature type="transmembrane region" description="Helical" evidence="6">
    <location>
        <begin position="461"/>
        <end position="481"/>
    </location>
</feature>
<feature type="transmembrane region" description="Helical" evidence="6">
    <location>
        <begin position="94"/>
        <end position="115"/>
    </location>
</feature>
<feature type="transmembrane region" description="Helical" evidence="6">
    <location>
        <begin position="396"/>
        <end position="414"/>
    </location>
</feature>
<feature type="transmembrane region" description="Helical" evidence="6">
    <location>
        <begin position="624"/>
        <end position="642"/>
    </location>
</feature>
<protein>
    <submittedName>
        <fullName evidence="7">Oligopeptide transporter, OPT family</fullName>
    </submittedName>
</protein>
<feature type="transmembrane region" description="Helical" evidence="6">
    <location>
        <begin position="512"/>
        <end position="535"/>
    </location>
</feature>
<evidence type="ECO:0000256" key="4">
    <source>
        <dbReference type="ARBA" id="ARBA00022989"/>
    </source>
</evidence>
<feature type="transmembrane region" description="Helical" evidence="6">
    <location>
        <begin position="365"/>
        <end position="390"/>
    </location>
</feature>
<evidence type="ECO:0000313" key="8">
    <source>
        <dbReference type="Proteomes" id="UP001501764"/>
    </source>
</evidence>
<feature type="transmembrane region" description="Helical" evidence="6">
    <location>
        <begin position="247"/>
        <end position="267"/>
    </location>
</feature>
<dbReference type="EMBL" id="BAAACO010000001">
    <property type="protein sequence ID" value="GAA0857242.1"/>
    <property type="molecule type" value="Genomic_DNA"/>
</dbReference>
<dbReference type="Pfam" id="PF03169">
    <property type="entry name" value="OPT"/>
    <property type="match status" value="1"/>
</dbReference>
<evidence type="ECO:0000313" key="7">
    <source>
        <dbReference type="EMBL" id="GAA0857242.1"/>
    </source>
</evidence>
<feature type="transmembrane region" description="Helical" evidence="6">
    <location>
        <begin position="222"/>
        <end position="241"/>
    </location>
</feature>
<sequence length="658" mass="69451">MAVERKKLSQTAYGGCKGEDYIPFVPTSDVMPETTGYSIIVGVIIACIFAAANAYLGLKVGITIASAIPGAILAVGILKGTFKRNNILEANLSCSLSGMGEAAAGCSVFVLPSLILAGFNISLLTIILIIVVGGSMGVFFITPLRRYLIVEEHGNLVYPEGMAASEVLVTASQGGSSFKTVLVGIGLGGLYNLLSDGFKLWGGKTTYTFKGYQGTMIGFDTLAPVLGVGFIVGVRVGLLMFGGSLVAWFGLIPLIKFFGAGLSNVIFPSTKVISQMSAMEIWSNYIKYIGAGAVAMGGFISLAKSMPTIINSFKQAITGLIKEEENGKDEHKCRTNKETPIVWLIGAALVGFFATWLLPMFKAGILGGVLAVLFAFFFAVVSARMVGIIGESNNPVSGMAIASLLFIAIIFRLTGLTGDVGVEKSLIVTSIVAAAVGVAGATSQGLKTTFIIGGTPRDNHIWMWVAMVFSAIMVAIVIFMLNKAYGLGSLDVPAPQATLMKMLADGIITGQIPWTLVFVGAFISIFCEMAGIPILPVALGVYLPITLNATILAGGVIRVLVEKRFKKDEDKDAKGEAVEKGILTASGLVAGGAIMGIIVAMLTTFGFNIGFGEKFLPSITQSNWLPLVMFLLLALWFYTSSVKGGKEFKIKHEKEGMQ</sequence>
<feature type="transmembrane region" description="Helical" evidence="6">
    <location>
        <begin position="37"/>
        <end position="56"/>
    </location>
</feature>
<feature type="transmembrane region" description="Helical" evidence="6">
    <location>
        <begin position="288"/>
        <end position="310"/>
    </location>
</feature>
<keyword evidence="5 6" id="KW-0472">Membrane</keyword>
<keyword evidence="2" id="KW-0813">Transport</keyword>
<evidence type="ECO:0000256" key="5">
    <source>
        <dbReference type="ARBA" id="ARBA00023136"/>
    </source>
</evidence>
<evidence type="ECO:0000256" key="2">
    <source>
        <dbReference type="ARBA" id="ARBA00022448"/>
    </source>
</evidence>
<dbReference type="GeneID" id="60853368"/>
<name>A0ABP3WZW0_9CLOT</name>
<evidence type="ECO:0000256" key="1">
    <source>
        <dbReference type="ARBA" id="ARBA00004141"/>
    </source>
</evidence>
<dbReference type="NCBIfam" id="TIGR00728">
    <property type="entry name" value="OPT_sfam"/>
    <property type="match status" value="1"/>
</dbReference>
<feature type="transmembrane region" description="Helical" evidence="6">
    <location>
        <begin position="341"/>
        <end position="358"/>
    </location>
</feature>
<dbReference type="PANTHER" id="PTHR31645:SF0">
    <property type="entry name" value="OLIGOPEPTIDE TRANSPORTER YGL114W-RELATED"/>
    <property type="match status" value="1"/>
</dbReference>
<feature type="transmembrane region" description="Helical" evidence="6">
    <location>
        <begin position="541"/>
        <end position="561"/>
    </location>
</feature>
<keyword evidence="8" id="KW-1185">Reference proteome</keyword>
<keyword evidence="4 6" id="KW-1133">Transmembrane helix</keyword>
<feature type="transmembrane region" description="Helical" evidence="6">
    <location>
        <begin position="426"/>
        <end position="446"/>
    </location>
</feature>
<evidence type="ECO:0000256" key="6">
    <source>
        <dbReference type="SAM" id="Phobius"/>
    </source>
</evidence>
<gene>
    <name evidence="7" type="ORF">GCM10008916_10140</name>
</gene>
<dbReference type="RefSeq" id="WP_054199547.1">
    <property type="nucleotide sequence ID" value="NZ_BAAACO010000001.1"/>
</dbReference>
<dbReference type="PANTHER" id="PTHR31645">
    <property type="entry name" value="OLIGOPEPTIDE TRANSPORTER YGL114W-RELATED"/>
    <property type="match status" value="1"/>
</dbReference>
<keyword evidence="3 6" id="KW-0812">Transmembrane</keyword>
<feature type="transmembrane region" description="Helical" evidence="6">
    <location>
        <begin position="62"/>
        <end position="82"/>
    </location>
</feature>
<accession>A0ABP3WZW0</accession>
<proteinExistence type="predicted"/>
<organism evidence="7 8">
    <name type="scientific">Clostridium nitritogenes</name>
    <dbReference type="NCBI Taxonomy" id="83340"/>
    <lineage>
        <taxon>Bacteria</taxon>
        <taxon>Bacillati</taxon>
        <taxon>Bacillota</taxon>
        <taxon>Clostridia</taxon>
        <taxon>Eubacteriales</taxon>
        <taxon>Clostridiaceae</taxon>
        <taxon>Clostridium</taxon>
    </lineage>
</organism>
<evidence type="ECO:0000256" key="3">
    <source>
        <dbReference type="ARBA" id="ARBA00022692"/>
    </source>
</evidence>
<reference evidence="8" key="1">
    <citation type="journal article" date="2019" name="Int. J. Syst. Evol. Microbiol.">
        <title>The Global Catalogue of Microorganisms (GCM) 10K type strain sequencing project: providing services to taxonomists for standard genome sequencing and annotation.</title>
        <authorList>
            <consortium name="The Broad Institute Genomics Platform"/>
            <consortium name="The Broad Institute Genome Sequencing Center for Infectious Disease"/>
            <person name="Wu L."/>
            <person name="Ma J."/>
        </authorList>
    </citation>
    <scope>NUCLEOTIDE SEQUENCE [LARGE SCALE GENOMIC DNA]</scope>
    <source>
        <strain evidence="8">JCM 6485</strain>
    </source>
</reference>
<dbReference type="NCBIfam" id="TIGR00733">
    <property type="entry name" value="OPT family oligopeptide transporter"/>
    <property type="match status" value="1"/>
</dbReference>
<comment type="caution">
    <text evidence="7">The sequence shown here is derived from an EMBL/GenBank/DDBJ whole genome shotgun (WGS) entry which is preliminary data.</text>
</comment>
<feature type="transmembrane region" description="Helical" evidence="6">
    <location>
        <begin position="582"/>
        <end position="604"/>
    </location>
</feature>
<comment type="subcellular location">
    <subcellularLocation>
        <location evidence="1">Membrane</location>
        <topology evidence="1">Multi-pass membrane protein</topology>
    </subcellularLocation>
</comment>
<feature type="transmembrane region" description="Helical" evidence="6">
    <location>
        <begin position="121"/>
        <end position="141"/>
    </location>
</feature>
<dbReference type="InterPro" id="IPR004814">
    <property type="entry name" value="Oligopep_transpt"/>
</dbReference>
<dbReference type="Proteomes" id="UP001501764">
    <property type="component" value="Unassembled WGS sequence"/>
</dbReference>
<dbReference type="InterPro" id="IPR004813">
    <property type="entry name" value="OPT"/>
</dbReference>